<proteinExistence type="predicted"/>
<evidence type="ECO:0000313" key="2">
    <source>
        <dbReference type="Proteomes" id="UP000554482"/>
    </source>
</evidence>
<evidence type="ECO:0000313" key="1">
    <source>
        <dbReference type="EMBL" id="KAF5192005.1"/>
    </source>
</evidence>
<name>A0A7J6W6P0_THATH</name>
<organism evidence="1 2">
    <name type="scientific">Thalictrum thalictroides</name>
    <name type="common">Rue-anemone</name>
    <name type="synonym">Anemone thalictroides</name>
    <dbReference type="NCBI Taxonomy" id="46969"/>
    <lineage>
        <taxon>Eukaryota</taxon>
        <taxon>Viridiplantae</taxon>
        <taxon>Streptophyta</taxon>
        <taxon>Embryophyta</taxon>
        <taxon>Tracheophyta</taxon>
        <taxon>Spermatophyta</taxon>
        <taxon>Magnoliopsida</taxon>
        <taxon>Ranunculales</taxon>
        <taxon>Ranunculaceae</taxon>
        <taxon>Thalictroideae</taxon>
        <taxon>Thalictrum</taxon>
    </lineage>
</organism>
<keyword evidence="2" id="KW-1185">Reference proteome</keyword>
<sequence>MAGCVRYGDEVLAFETYGDEVLAFETLRRMSVSGLALKPNSATFNTLLSLLPTDTPLILLKELHGFAIKQQNIIGMDSIDSDWLRSSIASGYAFHQVYGLCVSTV</sequence>
<gene>
    <name evidence="1" type="ORF">FRX31_018409</name>
</gene>
<accession>A0A7J6W6P0</accession>
<dbReference type="Proteomes" id="UP000554482">
    <property type="component" value="Unassembled WGS sequence"/>
</dbReference>
<reference evidence="1 2" key="1">
    <citation type="submission" date="2020-06" db="EMBL/GenBank/DDBJ databases">
        <title>Transcriptomic and genomic resources for Thalictrum thalictroides and T. hernandezii: Facilitating candidate gene discovery in an emerging model plant lineage.</title>
        <authorList>
            <person name="Arias T."/>
            <person name="Riano-Pachon D.M."/>
            <person name="Di Stilio V.S."/>
        </authorList>
    </citation>
    <scope>NUCLEOTIDE SEQUENCE [LARGE SCALE GENOMIC DNA]</scope>
    <source>
        <strain evidence="2">cv. WT478/WT964</strain>
        <tissue evidence="1">Leaves</tissue>
    </source>
</reference>
<comment type="caution">
    <text evidence="1">The sequence shown here is derived from an EMBL/GenBank/DDBJ whole genome shotgun (WGS) entry which is preliminary data.</text>
</comment>
<dbReference type="EMBL" id="JABWDY010022023">
    <property type="protein sequence ID" value="KAF5192005.1"/>
    <property type="molecule type" value="Genomic_DNA"/>
</dbReference>
<protein>
    <submittedName>
        <fullName evidence="1">Pentatricopeptide repeat</fullName>
    </submittedName>
</protein>
<dbReference type="AlphaFoldDB" id="A0A7J6W6P0"/>